<sequence length="23" mass="3000">MTRRRGLHFCRVFHWFQYTSQDQ</sequence>
<dbReference type="AlphaFoldDB" id="A0A0E9U6N2"/>
<organism evidence="1">
    <name type="scientific">Anguilla anguilla</name>
    <name type="common">European freshwater eel</name>
    <name type="synonym">Muraena anguilla</name>
    <dbReference type="NCBI Taxonomy" id="7936"/>
    <lineage>
        <taxon>Eukaryota</taxon>
        <taxon>Metazoa</taxon>
        <taxon>Chordata</taxon>
        <taxon>Craniata</taxon>
        <taxon>Vertebrata</taxon>
        <taxon>Euteleostomi</taxon>
        <taxon>Actinopterygii</taxon>
        <taxon>Neopterygii</taxon>
        <taxon>Teleostei</taxon>
        <taxon>Anguilliformes</taxon>
        <taxon>Anguillidae</taxon>
        <taxon>Anguilla</taxon>
    </lineage>
</organism>
<name>A0A0E9U6N2_ANGAN</name>
<evidence type="ECO:0000313" key="1">
    <source>
        <dbReference type="EMBL" id="JAH61574.1"/>
    </source>
</evidence>
<accession>A0A0E9U6N2</accession>
<reference evidence="1" key="1">
    <citation type="submission" date="2014-11" db="EMBL/GenBank/DDBJ databases">
        <authorList>
            <person name="Amaro Gonzalez C."/>
        </authorList>
    </citation>
    <scope>NUCLEOTIDE SEQUENCE</scope>
</reference>
<reference evidence="1" key="2">
    <citation type="journal article" date="2015" name="Fish Shellfish Immunol.">
        <title>Early steps in the European eel (Anguilla anguilla)-Vibrio vulnificus interaction in the gills: Role of the RtxA13 toxin.</title>
        <authorList>
            <person name="Callol A."/>
            <person name="Pajuelo D."/>
            <person name="Ebbesson L."/>
            <person name="Teles M."/>
            <person name="MacKenzie S."/>
            <person name="Amaro C."/>
        </authorList>
    </citation>
    <scope>NUCLEOTIDE SEQUENCE</scope>
</reference>
<dbReference type="EMBL" id="GBXM01047003">
    <property type="protein sequence ID" value="JAH61574.1"/>
    <property type="molecule type" value="Transcribed_RNA"/>
</dbReference>
<protein>
    <submittedName>
        <fullName evidence="1">Uncharacterized protein</fullName>
    </submittedName>
</protein>
<proteinExistence type="predicted"/>